<evidence type="ECO:0000256" key="1">
    <source>
        <dbReference type="SAM" id="MobiDB-lite"/>
    </source>
</evidence>
<comment type="caution">
    <text evidence="2">The sequence shown here is derived from an EMBL/GenBank/DDBJ whole genome shotgun (WGS) entry which is preliminary data.</text>
</comment>
<gene>
    <name evidence="2" type="ORF">CPUR_01574</name>
</gene>
<protein>
    <submittedName>
        <fullName evidence="2">Uncharacterized protein</fullName>
    </submittedName>
</protein>
<name>M1W316_CLAP2</name>
<organism evidence="2 3">
    <name type="scientific">Claviceps purpurea (strain 20.1)</name>
    <name type="common">Ergot fungus</name>
    <name type="synonym">Sphacelia segetum</name>
    <dbReference type="NCBI Taxonomy" id="1111077"/>
    <lineage>
        <taxon>Eukaryota</taxon>
        <taxon>Fungi</taxon>
        <taxon>Dikarya</taxon>
        <taxon>Ascomycota</taxon>
        <taxon>Pezizomycotina</taxon>
        <taxon>Sordariomycetes</taxon>
        <taxon>Hypocreomycetidae</taxon>
        <taxon>Hypocreales</taxon>
        <taxon>Clavicipitaceae</taxon>
        <taxon>Claviceps</taxon>
    </lineage>
</organism>
<accession>M1W316</accession>
<sequence>MASGPLFGSQGGLLSTAISAHLSTSLEIFRERSFHKVDQKRDNGINTLPIIGHYTPATSENGSDRKKATKPGGIVQRGLSPKERKCPLCPSIWPMPVLIHIVNMQLSSAISRAGRDMPKRSNILITTMATKPQAIIRHKNTMVWTIVGRRWRSPRQRRSEEAFMTSFQAASTAYTCTTASAQIQEATRDEDWQLHDQYHATHLLCSELAMELALC</sequence>
<feature type="region of interest" description="Disordered" evidence="1">
    <location>
        <begin position="48"/>
        <end position="80"/>
    </location>
</feature>
<dbReference type="AlphaFoldDB" id="M1W316"/>
<dbReference type="VEuPathDB" id="FungiDB:CPUR_01574"/>
<dbReference type="Proteomes" id="UP000016801">
    <property type="component" value="Unassembled WGS sequence"/>
</dbReference>
<dbReference type="EMBL" id="CAGA01000007">
    <property type="protein sequence ID" value="CCE28100.1"/>
    <property type="molecule type" value="Genomic_DNA"/>
</dbReference>
<dbReference type="HOGENOM" id="CLU_1283139_0_0_1"/>
<keyword evidence="3" id="KW-1185">Reference proteome</keyword>
<proteinExistence type="predicted"/>
<evidence type="ECO:0000313" key="2">
    <source>
        <dbReference type="EMBL" id="CCE28100.1"/>
    </source>
</evidence>
<reference evidence="2 3" key="1">
    <citation type="journal article" date="2013" name="PLoS Genet.">
        <title>Plant-symbiotic fungi as chemical engineers: Multi-genome analysis of the Clavicipitaceae reveals dynamics of alkaloid loci.</title>
        <authorList>
            <person name="Schardl C.L."/>
            <person name="Young C.A."/>
            <person name="Hesse U."/>
            <person name="Amyotte S.G."/>
            <person name="Andreeva K."/>
            <person name="Calie P.J."/>
            <person name="Fleetwood D.J."/>
            <person name="Haws D.C."/>
            <person name="Moore N."/>
            <person name="Oeser B."/>
            <person name="Panaccione D.G."/>
            <person name="Schweri K.K."/>
            <person name="Voisey C.R."/>
            <person name="Farman M.L."/>
            <person name="Jaromczyk J.W."/>
            <person name="Roe B.A."/>
            <person name="O'Sullivan D.M."/>
            <person name="Scott B."/>
            <person name="Tudzynski P."/>
            <person name="An Z."/>
            <person name="Arnaoudova E.G."/>
            <person name="Bullock C.T."/>
            <person name="Charlton N.D."/>
            <person name="Chen L."/>
            <person name="Cox M."/>
            <person name="Dinkins R.D."/>
            <person name="Florea S."/>
            <person name="Glenn A.E."/>
            <person name="Gordon A."/>
            <person name="Gueldener U."/>
            <person name="Harris D.R."/>
            <person name="Hollin W."/>
            <person name="Jaromczyk J."/>
            <person name="Johnson R.D."/>
            <person name="Khan A.K."/>
            <person name="Leistner E."/>
            <person name="Leuchtmann A."/>
            <person name="Li C."/>
            <person name="Liu J."/>
            <person name="Liu J."/>
            <person name="Liu M."/>
            <person name="Mace W."/>
            <person name="Machado C."/>
            <person name="Nagabhyru P."/>
            <person name="Pan J."/>
            <person name="Schmid J."/>
            <person name="Sugawara K."/>
            <person name="Steiner U."/>
            <person name="Takach J.E."/>
            <person name="Tanaka E."/>
            <person name="Webb J.S."/>
            <person name="Wilson E.V."/>
            <person name="Wiseman J.L."/>
            <person name="Yoshida R."/>
            <person name="Zeng Z."/>
        </authorList>
    </citation>
    <scope>NUCLEOTIDE SEQUENCE [LARGE SCALE GENOMIC DNA]</scope>
    <source>
        <strain evidence="2 3">20.1</strain>
    </source>
</reference>
<evidence type="ECO:0000313" key="3">
    <source>
        <dbReference type="Proteomes" id="UP000016801"/>
    </source>
</evidence>